<proteinExistence type="predicted"/>
<dbReference type="AlphaFoldDB" id="A0AAV7IFG2"/>
<comment type="caution">
    <text evidence="2">The sequence shown here is derived from an EMBL/GenBank/DDBJ whole genome shotgun (WGS) entry which is preliminary data.</text>
</comment>
<evidence type="ECO:0000256" key="1">
    <source>
        <dbReference type="SAM" id="MobiDB-lite"/>
    </source>
</evidence>
<dbReference type="Proteomes" id="UP000826195">
    <property type="component" value="Unassembled WGS sequence"/>
</dbReference>
<feature type="compositionally biased region" description="Polar residues" evidence="1">
    <location>
        <begin position="97"/>
        <end position="111"/>
    </location>
</feature>
<evidence type="ECO:0000313" key="3">
    <source>
        <dbReference type="Proteomes" id="UP000826195"/>
    </source>
</evidence>
<organism evidence="2 3">
    <name type="scientific">Cotesia glomerata</name>
    <name type="common">Lepidopteran parasitic wasp</name>
    <name type="synonym">Apanteles glomeratus</name>
    <dbReference type="NCBI Taxonomy" id="32391"/>
    <lineage>
        <taxon>Eukaryota</taxon>
        <taxon>Metazoa</taxon>
        <taxon>Ecdysozoa</taxon>
        <taxon>Arthropoda</taxon>
        <taxon>Hexapoda</taxon>
        <taxon>Insecta</taxon>
        <taxon>Pterygota</taxon>
        <taxon>Neoptera</taxon>
        <taxon>Endopterygota</taxon>
        <taxon>Hymenoptera</taxon>
        <taxon>Apocrita</taxon>
        <taxon>Ichneumonoidea</taxon>
        <taxon>Braconidae</taxon>
        <taxon>Microgastrinae</taxon>
        <taxon>Cotesia</taxon>
    </lineage>
</organism>
<keyword evidence="3" id="KW-1185">Reference proteome</keyword>
<evidence type="ECO:0000313" key="2">
    <source>
        <dbReference type="EMBL" id="KAH0549803.1"/>
    </source>
</evidence>
<gene>
    <name evidence="2" type="ORF">KQX54_014371</name>
</gene>
<sequence>MLREKRVIVASLLSCLHQLRAENLRLEEHVNSLLQRRDHLLAVNARLAIPLTTQPNTHSRGTQSHQNTTHSDLAIGQSASISRVNRDARVNNIYLPHSNSTGNSSILENGLSSDSSSPAAGSVSQYTHRGQMVAPQPSPTMR</sequence>
<protein>
    <submittedName>
        <fullName evidence="2">Uncharacterized protein</fullName>
    </submittedName>
</protein>
<feature type="region of interest" description="Disordered" evidence="1">
    <location>
        <begin position="52"/>
        <end position="81"/>
    </location>
</feature>
<feature type="compositionally biased region" description="Low complexity" evidence="1">
    <location>
        <begin position="112"/>
        <end position="124"/>
    </location>
</feature>
<feature type="region of interest" description="Disordered" evidence="1">
    <location>
        <begin position="94"/>
        <end position="142"/>
    </location>
</feature>
<name>A0AAV7IFG2_COTGL</name>
<accession>A0AAV7IFG2</accession>
<dbReference type="EMBL" id="JAHXZJ010001864">
    <property type="protein sequence ID" value="KAH0549803.1"/>
    <property type="molecule type" value="Genomic_DNA"/>
</dbReference>
<reference evidence="2 3" key="1">
    <citation type="journal article" date="2021" name="J. Hered.">
        <title>A chromosome-level genome assembly of the parasitoid wasp, Cotesia glomerata (Hymenoptera: Braconidae).</title>
        <authorList>
            <person name="Pinto B.J."/>
            <person name="Weis J.J."/>
            <person name="Gamble T."/>
            <person name="Ode P.J."/>
            <person name="Paul R."/>
            <person name="Zaspel J.M."/>
        </authorList>
    </citation>
    <scope>NUCLEOTIDE SEQUENCE [LARGE SCALE GENOMIC DNA]</scope>
    <source>
        <strain evidence="2">CgM1</strain>
    </source>
</reference>